<dbReference type="RefSeq" id="WP_002586928.1">
    <property type="nucleotide sequence ID" value="NZ_KB851038.1"/>
</dbReference>
<sequence length="146" mass="16097">MEVLKISSMAMDLEVDDQNVKITRKMPTRTRVIPIESIVSVEIKKPGMLAGYIYFQTAAGSSSKVKSVKDLGNDENAFVYGIASKHGIAVKIKERIEEIHKAAANRQCNNGPVSSADEILKYKNLLDAGAITEEEYNAKKRQLLGI</sequence>
<dbReference type="Pfam" id="PF09851">
    <property type="entry name" value="SHOCT"/>
    <property type="match status" value="1"/>
</dbReference>
<dbReference type="AlphaFoldDB" id="R0D393"/>
<dbReference type="PATRIC" id="fig|999406.3.peg.3063"/>
<gene>
    <name evidence="2" type="ORF">HMPREF1083_02855</name>
</gene>
<organism evidence="2 3">
    <name type="scientific">[Clostridium] clostridioforme 90A6</name>
    <dbReference type="NCBI Taxonomy" id="999406"/>
    <lineage>
        <taxon>Bacteria</taxon>
        <taxon>Bacillati</taxon>
        <taxon>Bacillota</taxon>
        <taxon>Clostridia</taxon>
        <taxon>Lachnospirales</taxon>
        <taxon>Lachnospiraceae</taxon>
        <taxon>Enterocloster</taxon>
    </lineage>
</organism>
<name>R0D393_9FIRM</name>
<reference evidence="2" key="1">
    <citation type="submission" date="2013-01" db="EMBL/GenBank/DDBJ databases">
        <title>The Genome Sequence of Clostridium clostridioforme 90A6.</title>
        <authorList>
            <consortium name="The Broad Institute Genome Sequencing Platform"/>
            <person name="Earl A."/>
            <person name="Ward D."/>
            <person name="Feldgarden M."/>
            <person name="Gevers D."/>
            <person name="Courvalin P."/>
            <person name="Lambert T."/>
            <person name="Walker B."/>
            <person name="Young S.K."/>
            <person name="Zeng Q."/>
            <person name="Gargeya S."/>
            <person name="Fitzgerald M."/>
            <person name="Haas B."/>
            <person name="Abouelleil A."/>
            <person name="Alvarado L."/>
            <person name="Arachchi H.M."/>
            <person name="Berlin A.M."/>
            <person name="Chapman S.B."/>
            <person name="Dewar J."/>
            <person name="Goldberg J."/>
            <person name="Griggs A."/>
            <person name="Gujja S."/>
            <person name="Hansen M."/>
            <person name="Howarth C."/>
            <person name="Imamovic A."/>
            <person name="Larimer J."/>
            <person name="McCowan C."/>
            <person name="Murphy C."/>
            <person name="Neiman D."/>
            <person name="Pearson M."/>
            <person name="Priest M."/>
            <person name="Roberts A."/>
            <person name="Saif S."/>
            <person name="Shea T."/>
            <person name="Sisk P."/>
            <person name="Sykes S."/>
            <person name="Wortman J."/>
            <person name="Nusbaum C."/>
            <person name="Birren B."/>
        </authorList>
    </citation>
    <scope>NUCLEOTIDE SEQUENCE [LARGE SCALE GENOMIC DNA]</scope>
    <source>
        <strain evidence="2">90A6</strain>
    </source>
</reference>
<dbReference type="InterPro" id="IPR018649">
    <property type="entry name" value="SHOCT"/>
</dbReference>
<keyword evidence="3" id="KW-1185">Reference proteome</keyword>
<dbReference type="Proteomes" id="UP000013180">
    <property type="component" value="Unassembled WGS sequence"/>
</dbReference>
<evidence type="ECO:0000313" key="3">
    <source>
        <dbReference type="Proteomes" id="UP000013180"/>
    </source>
</evidence>
<proteinExistence type="predicted"/>
<comment type="caution">
    <text evidence="2">The sequence shown here is derived from an EMBL/GenBank/DDBJ whole genome shotgun (WGS) entry which is preliminary data.</text>
</comment>
<feature type="domain" description="SHOCT" evidence="1">
    <location>
        <begin position="117"/>
        <end position="144"/>
    </location>
</feature>
<accession>R0D393</accession>
<evidence type="ECO:0000259" key="1">
    <source>
        <dbReference type="Pfam" id="PF09851"/>
    </source>
</evidence>
<evidence type="ECO:0000313" key="2">
    <source>
        <dbReference type="EMBL" id="ENZ63552.1"/>
    </source>
</evidence>
<protein>
    <recommendedName>
        <fullName evidence="1">SHOCT domain-containing protein</fullName>
    </recommendedName>
</protein>
<dbReference type="EMBL" id="AGYL01000023">
    <property type="protein sequence ID" value="ENZ63552.1"/>
    <property type="molecule type" value="Genomic_DNA"/>
</dbReference>
<dbReference type="HOGENOM" id="CLU_093409_3_1_9"/>